<name>A0AAW1VHB9_9CUCU</name>
<evidence type="ECO:0000313" key="6">
    <source>
        <dbReference type="Proteomes" id="UP001431783"/>
    </source>
</evidence>
<accession>A0AAW1VHB9</accession>
<keyword evidence="4" id="KW-0812">Transmembrane</keyword>
<organism evidence="5 6">
    <name type="scientific">Henosepilachna vigintioctopunctata</name>
    <dbReference type="NCBI Taxonomy" id="420089"/>
    <lineage>
        <taxon>Eukaryota</taxon>
        <taxon>Metazoa</taxon>
        <taxon>Ecdysozoa</taxon>
        <taxon>Arthropoda</taxon>
        <taxon>Hexapoda</taxon>
        <taxon>Insecta</taxon>
        <taxon>Pterygota</taxon>
        <taxon>Neoptera</taxon>
        <taxon>Endopterygota</taxon>
        <taxon>Coleoptera</taxon>
        <taxon>Polyphaga</taxon>
        <taxon>Cucujiformia</taxon>
        <taxon>Coccinelloidea</taxon>
        <taxon>Coccinellidae</taxon>
        <taxon>Epilachninae</taxon>
        <taxon>Epilachnini</taxon>
        <taxon>Henosepilachna</taxon>
    </lineage>
</organism>
<reference evidence="5 6" key="1">
    <citation type="submission" date="2023-03" db="EMBL/GenBank/DDBJ databases">
        <title>Genome insight into feeding habits of ladybird beetles.</title>
        <authorList>
            <person name="Li H.-S."/>
            <person name="Huang Y.-H."/>
            <person name="Pang H."/>
        </authorList>
    </citation>
    <scope>NUCLEOTIDE SEQUENCE [LARGE SCALE GENOMIC DNA]</scope>
    <source>
        <strain evidence="5">SYSU_2023b</strain>
        <tissue evidence="5">Whole body</tissue>
    </source>
</reference>
<evidence type="ECO:0000256" key="2">
    <source>
        <dbReference type="ARBA" id="ARBA00022676"/>
    </source>
</evidence>
<keyword evidence="4" id="KW-0472">Membrane</keyword>
<sequence>MKIIWSIFIFLFSTVNSYRILGWFNIPSISHQRVFQPIWKKLSLRGHEVTVITSDPLRDPNLVNLTEIDMKFSYAVWKDIDITNMRRDILTTFEIEYAFQKVHDKVLEMAFKTKEIQDIMRKPKDYFDLILIEAHHPVLYGLQHKFEAPLITISSLANYNFLHHLFGNSIHPCLYPDVLSGLYGEMTLLEKLDNLHLLVGSYIMNKIIIYPYTNELAKSYFGNDMPYIEDMVKKTSLMFENVSPIFADRKPLAPNYMQYSLWNIVNTSSLPMVSVFIVLFVKLVQSYDASMMFLKNIIDVSGDEVICWLTVGSQ</sequence>
<dbReference type="GO" id="GO:0008194">
    <property type="term" value="F:UDP-glycosyltransferase activity"/>
    <property type="evidence" value="ECO:0007669"/>
    <property type="project" value="TreeGrafter"/>
</dbReference>
<keyword evidence="4" id="KW-1133">Transmembrane helix</keyword>
<proteinExistence type="inferred from homology"/>
<protein>
    <submittedName>
        <fullName evidence="5">Uncharacterized protein</fullName>
    </submittedName>
</protein>
<keyword evidence="6" id="KW-1185">Reference proteome</keyword>
<keyword evidence="3" id="KW-0808">Transferase</keyword>
<dbReference type="PANTHER" id="PTHR48043:SF159">
    <property type="entry name" value="EG:EG0003.4 PROTEIN-RELATED"/>
    <property type="match status" value="1"/>
</dbReference>
<dbReference type="EMBL" id="JARQZJ010000132">
    <property type="protein sequence ID" value="KAK9892173.1"/>
    <property type="molecule type" value="Genomic_DNA"/>
</dbReference>
<evidence type="ECO:0000313" key="5">
    <source>
        <dbReference type="EMBL" id="KAK9892173.1"/>
    </source>
</evidence>
<evidence type="ECO:0000256" key="4">
    <source>
        <dbReference type="SAM" id="Phobius"/>
    </source>
</evidence>
<dbReference type="InterPro" id="IPR050271">
    <property type="entry name" value="UDP-glycosyltransferase"/>
</dbReference>
<gene>
    <name evidence="5" type="ORF">WA026_018375</name>
</gene>
<dbReference type="Proteomes" id="UP001431783">
    <property type="component" value="Unassembled WGS sequence"/>
</dbReference>
<evidence type="ECO:0000256" key="1">
    <source>
        <dbReference type="ARBA" id="ARBA00009995"/>
    </source>
</evidence>
<evidence type="ECO:0000256" key="3">
    <source>
        <dbReference type="ARBA" id="ARBA00022679"/>
    </source>
</evidence>
<feature type="transmembrane region" description="Helical" evidence="4">
    <location>
        <begin position="259"/>
        <end position="284"/>
    </location>
</feature>
<dbReference type="SUPFAM" id="SSF53756">
    <property type="entry name" value="UDP-Glycosyltransferase/glycogen phosphorylase"/>
    <property type="match status" value="1"/>
</dbReference>
<comment type="similarity">
    <text evidence="1">Belongs to the UDP-glycosyltransferase family.</text>
</comment>
<comment type="caution">
    <text evidence="5">The sequence shown here is derived from an EMBL/GenBank/DDBJ whole genome shotgun (WGS) entry which is preliminary data.</text>
</comment>
<dbReference type="PANTHER" id="PTHR48043">
    <property type="entry name" value="EG:EG0003.4 PROTEIN-RELATED"/>
    <property type="match status" value="1"/>
</dbReference>
<dbReference type="AlphaFoldDB" id="A0AAW1VHB9"/>
<keyword evidence="2" id="KW-0328">Glycosyltransferase</keyword>